<dbReference type="InterPro" id="IPR050266">
    <property type="entry name" value="AB_hydrolase_sf"/>
</dbReference>
<reference evidence="3 4" key="1">
    <citation type="journal article" date="2010" name="Int. J. Syst. Evol. Microbiol.">
        <title>Bacillus horneckiae sp. nov., isolated from a spacecraft-assembly clean room.</title>
        <authorList>
            <person name="Vaishampayan P."/>
            <person name="Probst A."/>
            <person name="Krishnamurthi S."/>
            <person name="Ghosh S."/>
            <person name="Osman S."/>
            <person name="McDowall A."/>
            <person name="Ruckmani A."/>
            <person name="Mayilraj S."/>
            <person name="Venkateswaran K."/>
        </authorList>
    </citation>
    <scope>NUCLEOTIDE SEQUENCE [LARGE SCALE GENOMIC DNA]</scope>
    <source>
        <strain evidence="4">1PO1SC</strain>
    </source>
</reference>
<dbReference type="PANTHER" id="PTHR43798">
    <property type="entry name" value="MONOACYLGLYCEROL LIPASE"/>
    <property type="match status" value="1"/>
</dbReference>
<dbReference type="GO" id="GO:0016787">
    <property type="term" value="F:hydrolase activity"/>
    <property type="evidence" value="ECO:0007669"/>
    <property type="project" value="UniProtKB-KW"/>
</dbReference>
<evidence type="ECO:0000259" key="2">
    <source>
        <dbReference type="Pfam" id="PF00561"/>
    </source>
</evidence>
<dbReference type="PRINTS" id="PR00111">
    <property type="entry name" value="ABHYDROLASE"/>
</dbReference>
<organism evidence="3 4">
    <name type="scientific">Cytobacillus horneckiae</name>
    <dbReference type="NCBI Taxonomy" id="549687"/>
    <lineage>
        <taxon>Bacteria</taxon>
        <taxon>Bacillati</taxon>
        <taxon>Bacillota</taxon>
        <taxon>Bacilli</taxon>
        <taxon>Bacillales</taxon>
        <taxon>Bacillaceae</taxon>
        <taxon>Cytobacillus</taxon>
    </lineage>
</organism>
<dbReference type="Pfam" id="PF00561">
    <property type="entry name" value="Abhydrolase_1"/>
    <property type="match status" value="1"/>
</dbReference>
<dbReference type="InterPro" id="IPR000073">
    <property type="entry name" value="AB_hydrolase_1"/>
</dbReference>
<gene>
    <name evidence="3" type="ORF">CWS20_24105</name>
</gene>
<sequence>MPMLDINGTSLFYTIRGSGTPIVFIHPPLLTSANFIYQLEELSRDYQVITFDIRGHGRSEYSKQPITYSLIVEDIISLLDYLGIKKAFICGYSTGGSIVLEFFLTKASRALGGIIISGMSEVKDQYLKLRISLAAKLAEANAIPFLSLAISFGNSNNMQVFKKMHKEALHGNAKNIQQYYRYSLQYNCTNKLQNIDLPVLLIYGTKDKAFHKYAQILHEKLPLNKLLFFEKERHQIPTKVANKLNEMISEFVYKVNKEYENS</sequence>
<evidence type="ECO:0000313" key="3">
    <source>
        <dbReference type="EMBL" id="PKG26388.1"/>
    </source>
</evidence>
<accession>A0A2N0ZA51</accession>
<dbReference type="PANTHER" id="PTHR43798:SF31">
    <property type="entry name" value="AB HYDROLASE SUPERFAMILY PROTEIN YCLE"/>
    <property type="match status" value="1"/>
</dbReference>
<dbReference type="InterPro" id="IPR029058">
    <property type="entry name" value="AB_hydrolase_fold"/>
</dbReference>
<evidence type="ECO:0000313" key="4">
    <source>
        <dbReference type="Proteomes" id="UP000233343"/>
    </source>
</evidence>
<dbReference type="RefSeq" id="WP_066198305.1">
    <property type="nucleotide sequence ID" value="NZ_JAFDQP010000004.1"/>
</dbReference>
<protein>
    <submittedName>
        <fullName evidence="3">Alpha/beta hydrolase</fullName>
    </submittedName>
</protein>
<proteinExistence type="predicted"/>
<evidence type="ECO:0000256" key="1">
    <source>
        <dbReference type="ARBA" id="ARBA00022801"/>
    </source>
</evidence>
<keyword evidence="4" id="KW-1185">Reference proteome</keyword>
<dbReference type="EMBL" id="PISD01000068">
    <property type="protein sequence ID" value="PKG26388.1"/>
    <property type="molecule type" value="Genomic_DNA"/>
</dbReference>
<dbReference type="Proteomes" id="UP000233343">
    <property type="component" value="Unassembled WGS sequence"/>
</dbReference>
<dbReference type="Gene3D" id="3.40.50.1820">
    <property type="entry name" value="alpha/beta hydrolase"/>
    <property type="match status" value="1"/>
</dbReference>
<keyword evidence="1 3" id="KW-0378">Hydrolase</keyword>
<dbReference type="GO" id="GO:0016020">
    <property type="term" value="C:membrane"/>
    <property type="evidence" value="ECO:0007669"/>
    <property type="project" value="TreeGrafter"/>
</dbReference>
<dbReference type="SUPFAM" id="SSF53474">
    <property type="entry name" value="alpha/beta-Hydrolases"/>
    <property type="match status" value="1"/>
</dbReference>
<feature type="domain" description="AB hydrolase-1" evidence="2">
    <location>
        <begin position="21"/>
        <end position="234"/>
    </location>
</feature>
<comment type="caution">
    <text evidence="3">The sequence shown here is derived from an EMBL/GenBank/DDBJ whole genome shotgun (WGS) entry which is preliminary data.</text>
</comment>
<dbReference type="AlphaFoldDB" id="A0A2N0ZA51"/>
<name>A0A2N0ZA51_9BACI</name>